<dbReference type="Gene3D" id="3.90.70.10">
    <property type="entry name" value="Cysteine proteinases"/>
    <property type="match status" value="1"/>
</dbReference>
<sequence length="378" mass="42474">MHSSAVVEPVQSASILIRIASAHDLKALLQLELLCFQTDRLSKRSFKHFLAAPSAKLVVAEVDGKIQAYGLLLFRQGTHLARLYSIAVDPAAQGKGIARQLMAYLEEQATEQGCVYLRLEVRADNQAAIALYQQRGYRKFGQIPEYYEDGALALRMEKRLSRQVAATPTNMPYHGQNTEFTCGPSALLMAMKSLDKQIQMTLEEELQIWREATTIFMMSGHGGCSPHGLALSAAKRGFAVELYVNTEQVPFIESVRDEQKKQIIEAVHQNFLDQIAQTDIALHQEDLTPERLKAHLEQGASILSLISTWRFNRNKVPHWVTITRADERYVYMSDPEADTDLMHTATDNIAVPILLEEFAGIACFGRQRLRCTLVLSNQ</sequence>
<comment type="caution">
    <text evidence="4">The sequence shown here is derived from an EMBL/GenBank/DDBJ whole genome shotgun (WGS) entry which is preliminary data.</text>
</comment>
<dbReference type="Pfam" id="PF00583">
    <property type="entry name" value="Acetyltransf_1"/>
    <property type="match status" value="1"/>
</dbReference>
<keyword evidence="2" id="KW-0012">Acyltransferase</keyword>
<dbReference type="PANTHER" id="PTHR43420">
    <property type="entry name" value="ACETYLTRANSFERASE"/>
    <property type="match status" value="1"/>
</dbReference>
<dbReference type="EMBL" id="MTSM01000008">
    <property type="protein sequence ID" value="OPX55539.1"/>
    <property type="molecule type" value="Genomic_DNA"/>
</dbReference>
<evidence type="ECO:0000256" key="2">
    <source>
        <dbReference type="ARBA" id="ARBA00023315"/>
    </source>
</evidence>
<dbReference type="AlphaFoldDB" id="A0A1T4PIV4"/>
<evidence type="ECO:0000259" key="3">
    <source>
        <dbReference type="PROSITE" id="PS51186"/>
    </source>
</evidence>
<dbReference type="CDD" id="cd04301">
    <property type="entry name" value="NAT_SF"/>
    <property type="match status" value="1"/>
</dbReference>
<evidence type="ECO:0000256" key="1">
    <source>
        <dbReference type="ARBA" id="ARBA00022679"/>
    </source>
</evidence>
<dbReference type="InterPro" id="IPR050680">
    <property type="entry name" value="YpeA/RimI_acetyltransf"/>
</dbReference>
<dbReference type="Pfam" id="PF11814">
    <property type="entry name" value="DUF3335"/>
    <property type="match status" value="1"/>
</dbReference>
<evidence type="ECO:0000313" key="4">
    <source>
        <dbReference type="EMBL" id="OPX55539.1"/>
    </source>
</evidence>
<dbReference type="Proteomes" id="UP000191418">
    <property type="component" value="Unassembled WGS sequence"/>
</dbReference>
<proteinExistence type="predicted"/>
<evidence type="ECO:0000313" key="5">
    <source>
        <dbReference type="Proteomes" id="UP000191418"/>
    </source>
</evidence>
<dbReference type="SUPFAM" id="SSF55729">
    <property type="entry name" value="Acyl-CoA N-acyltransferases (Nat)"/>
    <property type="match status" value="1"/>
</dbReference>
<dbReference type="RefSeq" id="WP_078745114.1">
    <property type="nucleotide sequence ID" value="NZ_FUXG01000008.1"/>
</dbReference>
<reference evidence="4 5" key="1">
    <citation type="submission" date="2017-01" db="EMBL/GenBank/DDBJ databases">
        <title>Genome Sequencing of a Marine Spirillum, Oceanospirillum multiglobuliferum ATCC 33336, from Japan.</title>
        <authorList>
            <person name="Carney J.G."/>
            <person name="Trachtenberg A.M."/>
            <person name="Rheaume B.A."/>
            <person name="Linnane J.D."/>
            <person name="Pitts N.L."/>
            <person name="Mykles D.L."/>
            <person name="Maclea K.S."/>
        </authorList>
    </citation>
    <scope>NUCLEOTIDE SEQUENCE [LARGE SCALE GENOMIC DNA]</scope>
    <source>
        <strain evidence="4 5">ATCC 33336</strain>
    </source>
</reference>
<dbReference type="InterPro" id="IPR016181">
    <property type="entry name" value="Acyl_CoA_acyltransferase"/>
</dbReference>
<keyword evidence="1" id="KW-0808">Transferase</keyword>
<gene>
    <name evidence="4" type="ORF">BTE48_07905</name>
</gene>
<dbReference type="STRING" id="64969.SAMN02745127_01507"/>
<dbReference type="InterPro" id="IPR021770">
    <property type="entry name" value="DUF3335"/>
</dbReference>
<dbReference type="OrthoDB" id="27442at2"/>
<keyword evidence="5" id="KW-1185">Reference proteome</keyword>
<feature type="domain" description="N-acetyltransferase" evidence="3">
    <location>
        <begin position="15"/>
        <end position="161"/>
    </location>
</feature>
<dbReference type="InterPro" id="IPR000182">
    <property type="entry name" value="GNAT_dom"/>
</dbReference>
<dbReference type="PROSITE" id="PS51186">
    <property type="entry name" value="GNAT"/>
    <property type="match status" value="1"/>
</dbReference>
<name>A0A1T4PIV4_9GAMM</name>
<dbReference type="Gene3D" id="3.40.630.30">
    <property type="match status" value="1"/>
</dbReference>
<organism evidence="4 5">
    <name type="scientific">Oceanospirillum multiglobuliferum</name>
    <dbReference type="NCBI Taxonomy" id="64969"/>
    <lineage>
        <taxon>Bacteria</taxon>
        <taxon>Pseudomonadati</taxon>
        <taxon>Pseudomonadota</taxon>
        <taxon>Gammaproteobacteria</taxon>
        <taxon>Oceanospirillales</taxon>
        <taxon>Oceanospirillaceae</taxon>
        <taxon>Oceanospirillum</taxon>
    </lineage>
</organism>
<accession>A0A1T4PIV4</accession>
<protein>
    <recommendedName>
        <fullName evidence="3">N-acetyltransferase domain-containing protein</fullName>
    </recommendedName>
</protein>
<dbReference type="GO" id="GO:0016747">
    <property type="term" value="F:acyltransferase activity, transferring groups other than amino-acyl groups"/>
    <property type="evidence" value="ECO:0007669"/>
    <property type="project" value="InterPro"/>
</dbReference>